<dbReference type="AlphaFoldDB" id="A0A4Q0Q888"/>
<dbReference type="CDD" id="cd08432">
    <property type="entry name" value="PBP2_GcdR_TrpI_HvrB_AmpR_like"/>
    <property type="match status" value="1"/>
</dbReference>
<keyword evidence="5" id="KW-0804">Transcription</keyword>
<evidence type="ECO:0000256" key="5">
    <source>
        <dbReference type="ARBA" id="ARBA00023163"/>
    </source>
</evidence>
<dbReference type="SUPFAM" id="SSF46785">
    <property type="entry name" value="Winged helix' DNA-binding domain"/>
    <property type="match status" value="1"/>
</dbReference>
<organism evidence="7 8">
    <name type="scientific">Bradyrhizobium zhanjiangense</name>
    <dbReference type="NCBI Taxonomy" id="1325107"/>
    <lineage>
        <taxon>Bacteria</taxon>
        <taxon>Pseudomonadati</taxon>
        <taxon>Pseudomonadota</taxon>
        <taxon>Alphaproteobacteria</taxon>
        <taxon>Hyphomicrobiales</taxon>
        <taxon>Nitrobacteraceae</taxon>
        <taxon>Bradyrhizobium</taxon>
    </lineage>
</organism>
<sequence length="311" mass="33982">MSIPVQRRTLPPLNAVRAFEAAARLGSFKEAASELGVTHGAISQQVRLLEDRLGAPALFWRSTRRVSLTPAGAALFEELSPALDRISFAVQRHRATHGEVPAAVLRVNALATFSMRWLLPRLSRFRDERSDIEVRLTTSNDPIDALADNFDVVIRGGPDSFHGFTSRLFLSERRLPVCSPALVAKLPLEEISDLAQHTLLNVTSMPRLWQDWLVKAGHPRLTPTATLTFDHFFLTIQAAIDGLGVAMGPTALIGDDVAAGRLIAPFPDVSLPARSYFAYLPAGRESGSQTAVFCDWLEEEGRQSAGKPTAP</sequence>
<dbReference type="GO" id="GO:0043565">
    <property type="term" value="F:sequence-specific DNA binding"/>
    <property type="evidence" value="ECO:0007669"/>
    <property type="project" value="TreeGrafter"/>
</dbReference>
<dbReference type="RefSeq" id="WP_128932621.1">
    <property type="nucleotide sequence ID" value="NZ_CP022221.1"/>
</dbReference>
<accession>A0A4Q0Q888</accession>
<keyword evidence="3" id="KW-0805">Transcription regulation</keyword>
<name>A0A4Q0Q888_9BRAD</name>
<comment type="caution">
    <text evidence="7">The sequence shown here is derived from an EMBL/GenBank/DDBJ whole genome shotgun (WGS) entry which is preliminary data.</text>
</comment>
<dbReference type="InterPro" id="IPR036388">
    <property type="entry name" value="WH-like_DNA-bd_sf"/>
</dbReference>
<dbReference type="InterPro" id="IPR005119">
    <property type="entry name" value="LysR_subst-bd"/>
</dbReference>
<comment type="similarity">
    <text evidence="2">Belongs to the LysR transcriptional regulatory family.</text>
</comment>
<reference evidence="7 8" key="1">
    <citation type="submission" date="2018-11" db="EMBL/GenBank/DDBJ databases">
        <title>Bradyrhizobium sp. nov., isolated from effective nodules of peanut in China.</title>
        <authorList>
            <person name="Li Y."/>
        </authorList>
    </citation>
    <scope>NUCLEOTIDE SEQUENCE [LARGE SCALE GENOMIC DNA]</scope>
    <source>
        <strain evidence="7 8">CCBAU 51770</strain>
    </source>
</reference>
<feature type="domain" description="HTH lysR-type" evidence="6">
    <location>
        <begin position="11"/>
        <end position="69"/>
    </location>
</feature>
<gene>
    <name evidence="7" type="ORF">EAS61_37340</name>
</gene>
<evidence type="ECO:0000259" key="6">
    <source>
        <dbReference type="PROSITE" id="PS50931"/>
    </source>
</evidence>
<dbReference type="SUPFAM" id="SSF53850">
    <property type="entry name" value="Periplasmic binding protein-like II"/>
    <property type="match status" value="1"/>
</dbReference>
<dbReference type="InterPro" id="IPR000847">
    <property type="entry name" value="LysR_HTH_N"/>
</dbReference>
<dbReference type="InterPro" id="IPR036390">
    <property type="entry name" value="WH_DNA-bd_sf"/>
</dbReference>
<evidence type="ECO:0000256" key="2">
    <source>
        <dbReference type="ARBA" id="ARBA00009437"/>
    </source>
</evidence>
<evidence type="ECO:0000256" key="1">
    <source>
        <dbReference type="ARBA" id="ARBA00003502"/>
    </source>
</evidence>
<dbReference type="PROSITE" id="PS50931">
    <property type="entry name" value="HTH_LYSR"/>
    <property type="match status" value="1"/>
</dbReference>
<dbReference type="Pfam" id="PF00126">
    <property type="entry name" value="HTH_1"/>
    <property type="match status" value="1"/>
</dbReference>
<dbReference type="PANTHER" id="PTHR30537">
    <property type="entry name" value="HTH-TYPE TRANSCRIPTIONAL REGULATOR"/>
    <property type="match status" value="1"/>
</dbReference>
<dbReference type="Proteomes" id="UP000290174">
    <property type="component" value="Unassembled WGS sequence"/>
</dbReference>
<dbReference type="Gene3D" id="1.10.10.10">
    <property type="entry name" value="Winged helix-like DNA-binding domain superfamily/Winged helix DNA-binding domain"/>
    <property type="match status" value="1"/>
</dbReference>
<keyword evidence="4" id="KW-0238">DNA-binding</keyword>
<protein>
    <submittedName>
        <fullName evidence="7">LysR family transcriptional regulator</fullName>
    </submittedName>
</protein>
<dbReference type="EMBL" id="RKMK01000063">
    <property type="protein sequence ID" value="RXG85023.1"/>
    <property type="molecule type" value="Genomic_DNA"/>
</dbReference>
<dbReference type="InterPro" id="IPR058163">
    <property type="entry name" value="LysR-type_TF_proteobact-type"/>
</dbReference>
<comment type="function">
    <text evidence="1">NodD regulates the expression of the nodABCFE genes which encode other nodulation proteins. NodD is also a negative regulator of its own expression. Binds flavonoids as inducers.</text>
</comment>
<dbReference type="Gene3D" id="3.40.190.10">
    <property type="entry name" value="Periplasmic binding protein-like II"/>
    <property type="match status" value="2"/>
</dbReference>
<evidence type="ECO:0000256" key="3">
    <source>
        <dbReference type="ARBA" id="ARBA00023015"/>
    </source>
</evidence>
<dbReference type="Pfam" id="PF03466">
    <property type="entry name" value="LysR_substrate"/>
    <property type="match status" value="1"/>
</dbReference>
<dbReference type="PANTHER" id="PTHR30537:SF74">
    <property type="entry name" value="HTH-TYPE TRANSCRIPTIONAL REGULATOR TRPI"/>
    <property type="match status" value="1"/>
</dbReference>
<evidence type="ECO:0000313" key="8">
    <source>
        <dbReference type="Proteomes" id="UP000290174"/>
    </source>
</evidence>
<dbReference type="GO" id="GO:0006351">
    <property type="term" value="P:DNA-templated transcription"/>
    <property type="evidence" value="ECO:0007669"/>
    <property type="project" value="TreeGrafter"/>
</dbReference>
<dbReference type="GO" id="GO:0003700">
    <property type="term" value="F:DNA-binding transcription factor activity"/>
    <property type="evidence" value="ECO:0007669"/>
    <property type="project" value="InterPro"/>
</dbReference>
<evidence type="ECO:0000313" key="7">
    <source>
        <dbReference type="EMBL" id="RXG85023.1"/>
    </source>
</evidence>
<dbReference type="FunFam" id="3.40.190.10:FF:000017">
    <property type="entry name" value="Glycine cleavage system transcriptional activator"/>
    <property type="match status" value="1"/>
</dbReference>
<proteinExistence type="inferred from homology"/>
<evidence type="ECO:0000256" key="4">
    <source>
        <dbReference type="ARBA" id="ARBA00023125"/>
    </source>
</evidence>